<dbReference type="InterPro" id="IPR050297">
    <property type="entry name" value="LipidA_mod_glycosyltrf_83"/>
</dbReference>
<feature type="transmembrane region" description="Helical" evidence="8">
    <location>
        <begin position="165"/>
        <end position="192"/>
    </location>
</feature>
<evidence type="ECO:0000313" key="10">
    <source>
        <dbReference type="EMBL" id="GGB06393.1"/>
    </source>
</evidence>
<feature type="transmembrane region" description="Helical" evidence="8">
    <location>
        <begin position="361"/>
        <end position="380"/>
    </location>
</feature>
<keyword evidence="5 8" id="KW-0812">Transmembrane</keyword>
<dbReference type="EMBL" id="BMJC01000003">
    <property type="protein sequence ID" value="GGB06393.1"/>
    <property type="molecule type" value="Genomic_DNA"/>
</dbReference>
<evidence type="ECO:0000256" key="6">
    <source>
        <dbReference type="ARBA" id="ARBA00022989"/>
    </source>
</evidence>
<comment type="subcellular location">
    <subcellularLocation>
        <location evidence="1">Cell membrane</location>
        <topology evidence="1">Multi-pass membrane protein</topology>
    </subcellularLocation>
</comment>
<dbReference type="GO" id="GO:0016763">
    <property type="term" value="F:pentosyltransferase activity"/>
    <property type="evidence" value="ECO:0007669"/>
    <property type="project" value="TreeGrafter"/>
</dbReference>
<gene>
    <name evidence="10" type="ORF">GCM10011511_32270</name>
</gene>
<reference evidence="10" key="1">
    <citation type="journal article" date="2014" name="Int. J. Syst. Evol. Microbiol.">
        <title>Complete genome sequence of Corynebacterium casei LMG S-19264T (=DSM 44701T), isolated from a smear-ripened cheese.</title>
        <authorList>
            <consortium name="US DOE Joint Genome Institute (JGI-PGF)"/>
            <person name="Walter F."/>
            <person name="Albersmeier A."/>
            <person name="Kalinowski J."/>
            <person name="Ruckert C."/>
        </authorList>
    </citation>
    <scope>NUCLEOTIDE SEQUENCE</scope>
    <source>
        <strain evidence="10">CGMCC 1.15448</strain>
    </source>
</reference>
<evidence type="ECO:0000256" key="1">
    <source>
        <dbReference type="ARBA" id="ARBA00004651"/>
    </source>
</evidence>
<organism evidence="10 11">
    <name type="scientific">Puia dinghuensis</name>
    <dbReference type="NCBI Taxonomy" id="1792502"/>
    <lineage>
        <taxon>Bacteria</taxon>
        <taxon>Pseudomonadati</taxon>
        <taxon>Bacteroidota</taxon>
        <taxon>Chitinophagia</taxon>
        <taxon>Chitinophagales</taxon>
        <taxon>Chitinophagaceae</taxon>
        <taxon>Puia</taxon>
    </lineage>
</organism>
<feature type="transmembrane region" description="Helical" evidence="8">
    <location>
        <begin position="83"/>
        <end position="101"/>
    </location>
</feature>
<feature type="transmembrane region" description="Helical" evidence="8">
    <location>
        <begin position="305"/>
        <end position="324"/>
    </location>
</feature>
<evidence type="ECO:0000313" key="11">
    <source>
        <dbReference type="Proteomes" id="UP000607559"/>
    </source>
</evidence>
<evidence type="ECO:0000256" key="5">
    <source>
        <dbReference type="ARBA" id="ARBA00022692"/>
    </source>
</evidence>
<keyword evidence="2" id="KW-1003">Cell membrane</keyword>
<name>A0A8J2UEP3_9BACT</name>
<dbReference type="PANTHER" id="PTHR33908">
    <property type="entry name" value="MANNOSYLTRANSFERASE YKCB-RELATED"/>
    <property type="match status" value="1"/>
</dbReference>
<feature type="domain" description="Glycosyltransferase RgtA/B/C/D-like" evidence="9">
    <location>
        <begin position="64"/>
        <end position="211"/>
    </location>
</feature>
<evidence type="ECO:0000256" key="3">
    <source>
        <dbReference type="ARBA" id="ARBA00022676"/>
    </source>
</evidence>
<sequence>MKPTSLLLRRALVWTTMAVIILLLVFQYLRNRSLWLDEAMLAWSVISKNPLQLFKPLDYSQVAPILFLLIEKLFTSIFGNNDMALRIFPLLCAILTLPLFYDFGSALTRNRTIGFLALCLLGCTPKFIYYSSEMKQYACDMFVLCAIYFAAFSESSFAVRNRKVLLAVTGAIAVFLSNVSVIPLAIVGGLLFYQCVRNKNDREIYTLPLVVWVACIGVNFFAFVNNNPTAQVMRAYWQDYFMPYPWHAGFKDWLVTRGTDVFSGLLPTSGPSLFWPHIPIPYLLGMILYGGSIVYLLLSRRFRLLYLCVGPVVLHLLLSALKLYPFDLRLILYMLPLFLLVMATGLFALCNFLFQWAPAVLRYAVAVLCVVVFFAWNAYYNYPFLSSGEDIKPVLTVMNQNMQDGYNVYVYFGARPAYRYYREIGYARFGGAKIVMGENHTGDPEGYLTEMRSLKGPTWFLISHGSTQEEEQYILKGLAIRGPKLKEFIGYGSRAYLFDLK</sequence>
<dbReference type="PANTHER" id="PTHR33908:SF11">
    <property type="entry name" value="MEMBRANE PROTEIN"/>
    <property type="match status" value="1"/>
</dbReference>
<keyword evidence="6 8" id="KW-1133">Transmembrane helix</keyword>
<dbReference type="Proteomes" id="UP000607559">
    <property type="component" value="Unassembled WGS sequence"/>
</dbReference>
<evidence type="ECO:0000256" key="4">
    <source>
        <dbReference type="ARBA" id="ARBA00022679"/>
    </source>
</evidence>
<reference evidence="10" key="2">
    <citation type="submission" date="2020-09" db="EMBL/GenBank/DDBJ databases">
        <authorList>
            <person name="Sun Q."/>
            <person name="Zhou Y."/>
        </authorList>
    </citation>
    <scope>NUCLEOTIDE SEQUENCE</scope>
    <source>
        <strain evidence="10">CGMCC 1.15448</strain>
    </source>
</reference>
<evidence type="ECO:0000259" key="9">
    <source>
        <dbReference type="Pfam" id="PF13231"/>
    </source>
</evidence>
<evidence type="ECO:0000256" key="7">
    <source>
        <dbReference type="ARBA" id="ARBA00023136"/>
    </source>
</evidence>
<keyword evidence="11" id="KW-1185">Reference proteome</keyword>
<feature type="transmembrane region" description="Helical" evidence="8">
    <location>
        <begin position="330"/>
        <end position="354"/>
    </location>
</feature>
<keyword evidence="7 8" id="KW-0472">Membrane</keyword>
<feature type="transmembrane region" description="Helical" evidence="8">
    <location>
        <begin position="12"/>
        <end position="29"/>
    </location>
</feature>
<evidence type="ECO:0000256" key="8">
    <source>
        <dbReference type="SAM" id="Phobius"/>
    </source>
</evidence>
<feature type="transmembrane region" description="Helical" evidence="8">
    <location>
        <begin position="204"/>
        <end position="224"/>
    </location>
</feature>
<feature type="transmembrane region" description="Helical" evidence="8">
    <location>
        <begin position="280"/>
        <end position="298"/>
    </location>
</feature>
<dbReference type="Pfam" id="PF13231">
    <property type="entry name" value="PMT_2"/>
    <property type="match status" value="1"/>
</dbReference>
<dbReference type="RefSeq" id="WP_188933453.1">
    <property type="nucleotide sequence ID" value="NZ_BMJC01000003.1"/>
</dbReference>
<keyword evidence="4" id="KW-0808">Transferase</keyword>
<dbReference type="AlphaFoldDB" id="A0A8J2UEP3"/>
<evidence type="ECO:0000256" key="2">
    <source>
        <dbReference type="ARBA" id="ARBA00022475"/>
    </source>
</evidence>
<feature type="transmembrane region" description="Helical" evidence="8">
    <location>
        <begin position="113"/>
        <end position="129"/>
    </location>
</feature>
<proteinExistence type="predicted"/>
<dbReference type="GO" id="GO:0009103">
    <property type="term" value="P:lipopolysaccharide biosynthetic process"/>
    <property type="evidence" value="ECO:0007669"/>
    <property type="project" value="UniProtKB-ARBA"/>
</dbReference>
<keyword evidence="3" id="KW-0328">Glycosyltransferase</keyword>
<dbReference type="GO" id="GO:0005886">
    <property type="term" value="C:plasma membrane"/>
    <property type="evidence" value="ECO:0007669"/>
    <property type="project" value="UniProtKB-SubCell"/>
</dbReference>
<accession>A0A8J2UEP3</accession>
<comment type="caution">
    <text evidence="10">The sequence shown here is derived from an EMBL/GenBank/DDBJ whole genome shotgun (WGS) entry which is preliminary data.</text>
</comment>
<protein>
    <recommendedName>
        <fullName evidence="9">Glycosyltransferase RgtA/B/C/D-like domain-containing protein</fullName>
    </recommendedName>
</protein>
<dbReference type="InterPro" id="IPR038731">
    <property type="entry name" value="RgtA/B/C-like"/>
</dbReference>